<evidence type="ECO:0000313" key="4">
    <source>
        <dbReference type="EMBL" id="RTE54569.1"/>
    </source>
</evidence>
<dbReference type="AlphaFoldDB" id="A0A430K6F3"/>
<sequence>MKSTLACCILLTLLILNCKSNGDMLTFEPTEYVAESCGNCPKTVINIPKVLDKKSIGSTINNAIREEVISLLIYDDETEAATIEEAMDSFKNGYLELKKLYPDEPVGWEANIEASVTYEDKNIISIQINSYSFTGGAHGFSSTRFLNFDKKKNKELETMELFKDPLGFENFVEDKFRKQENIPATSSINATGFMFENDQFYLPLNIGFTAEGLKLFYEQYEVTSYAEGPITLTLPFAEIRHFLNVKLEI</sequence>
<feature type="domain" description="Deacetylase PdaC" evidence="3">
    <location>
        <begin position="40"/>
        <end position="140"/>
    </location>
</feature>
<reference evidence="4 5" key="1">
    <citation type="submission" date="2018-11" db="EMBL/GenBank/DDBJ databases">
        <title>Arenibacter aquaticus sp.nov., a marine bacterium isolated from surface seawater in the South China Sea.</title>
        <authorList>
            <person name="Guo J."/>
            <person name="Sun J."/>
        </authorList>
    </citation>
    <scope>NUCLEOTIDE SEQUENCE [LARGE SCALE GENOMIC DNA]</scope>
    <source>
        <strain evidence="4 5">GUO666</strain>
    </source>
</reference>
<dbReference type="Gene3D" id="3.90.640.20">
    <property type="entry name" value="Heat-shock cognate protein, ATPase"/>
    <property type="match status" value="1"/>
</dbReference>
<feature type="signal peptide" evidence="1">
    <location>
        <begin position="1"/>
        <end position="22"/>
    </location>
</feature>
<dbReference type="Pfam" id="PF13739">
    <property type="entry name" value="PdaC"/>
    <property type="match status" value="1"/>
</dbReference>
<comment type="caution">
    <text evidence="4">The sequence shown here is derived from an EMBL/GenBank/DDBJ whole genome shotgun (WGS) entry which is preliminary data.</text>
</comment>
<evidence type="ECO:0000259" key="3">
    <source>
        <dbReference type="Pfam" id="PF13739"/>
    </source>
</evidence>
<dbReference type="EMBL" id="RQPJ01000002">
    <property type="protein sequence ID" value="RTE54569.1"/>
    <property type="molecule type" value="Genomic_DNA"/>
</dbReference>
<dbReference type="InterPro" id="IPR037126">
    <property type="entry name" value="PdaC/RsiV-like_sf"/>
</dbReference>
<organism evidence="4 5">
    <name type="scientific">Arenibacter aquaticus</name>
    <dbReference type="NCBI Taxonomy" id="2489054"/>
    <lineage>
        <taxon>Bacteria</taxon>
        <taxon>Pseudomonadati</taxon>
        <taxon>Bacteroidota</taxon>
        <taxon>Flavobacteriia</taxon>
        <taxon>Flavobacteriales</taxon>
        <taxon>Flavobacteriaceae</taxon>
        <taxon>Arenibacter</taxon>
    </lineage>
</organism>
<evidence type="ECO:0000313" key="5">
    <source>
        <dbReference type="Proteomes" id="UP000267585"/>
    </source>
</evidence>
<evidence type="ECO:0000256" key="1">
    <source>
        <dbReference type="SAM" id="SignalP"/>
    </source>
</evidence>
<feature type="domain" description="DUF3298" evidence="2">
    <location>
        <begin position="169"/>
        <end position="236"/>
    </location>
</feature>
<gene>
    <name evidence="4" type="ORF">EHW67_05215</name>
</gene>
<dbReference type="Gene3D" id="3.30.565.40">
    <property type="entry name" value="Fervidobacterium nodosum Rt17-B1 like"/>
    <property type="match status" value="1"/>
</dbReference>
<dbReference type="InterPro" id="IPR025303">
    <property type="entry name" value="PdaC"/>
</dbReference>
<dbReference type="InterPro" id="IPR021729">
    <property type="entry name" value="DUF3298"/>
</dbReference>
<evidence type="ECO:0000259" key="2">
    <source>
        <dbReference type="Pfam" id="PF11738"/>
    </source>
</evidence>
<dbReference type="Proteomes" id="UP000267585">
    <property type="component" value="Unassembled WGS sequence"/>
</dbReference>
<name>A0A430K6F3_9FLAO</name>
<keyword evidence="5" id="KW-1185">Reference proteome</keyword>
<accession>A0A430K6F3</accession>
<feature type="chain" id="PRO_5019270118" evidence="1">
    <location>
        <begin position="23"/>
        <end position="249"/>
    </location>
</feature>
<keyword evidence="1" id="KW-0732">Signal</keyword>
<protein>
    <submittedName>
        <fullName evidence="4">DUF3298/DUF4163 domain-containing protein</fullName>
    </submittedName>
</protein>
<proteinExistence type="predicted"/>
<dbReference type="Pfam" id="PF11738">
    <property type="entry name" value="DUF3298"/>
    <property type="match status" value="1"/>
</dbReference>
<dbReference type="OrthoDB" id="594879at2"/>